<keyword evidence="2" id="KW-1133">Transmembrane helix</keyword>
<protein>
    <submittedName>
        <fullName evidence="4">Serine hydrolase</fullName>
    </submittedName>
</protein>
<gene>
    <name evidence="4" type="ORF">VB854_11620</name>
</gene>
<evidence type="ECO:0000256" key="1">
    <source>
        <dbReference type="SAM" id="MobiDB-lite"/>
    </source>
</evidence>
<keyword evidence="2" id="KW-0472">Membrane</keyword>
<dbReference type="InterPro" id="IPR045155">
    <property type="entry name" value="Beta-lactam_cat"/>
</dbReference>
<evidence type="ECO:0000259" key="3">
    <source>
        <dbReference type="Pfam" id="PF13354"/>
    </source>
</evidence>
<accession>A0ABU5TXF4</accession>
<dbReference type="SUPFAM" id="SSF56601">
    <property type="entry name" value="beta-lactamase/transpeptidase-like"/>
    <property type="match status" value="1"/>
</dbReference>
<dbReference type="PANTHER" id="PTHR35333">
    <property type="entry name" value="BETA-LACTAMASE"/>
    <property type="match status" value="1"/>
</dbReference>
<dbReference type="InterPro" id="IPR012338">
    <property type="entry name" value="Beta-lactam/transpept-like"/>
</dbReference>
<name>A0ABU5TXF4_9CYAN</name>
<proteinExistence type="predicted"/>
<feature type="compositionally biased region" description="Low complexity" evidence="1">
    <location>
        <begin position="52"/>
        <end position="61"/>
    </location>
</feature>
<dbReference type="Proteomes" id="UP001301728">
    <property type="component" value="Unassembled WGS sequence"/>
</dbReference>
<dbReference type="Pfam" id="PF13354">
    <property type="entry name" value="Beta-lactamase2"/>
    <property type="match status" value="1"/>
</dbReference>
<keyword evidence="5" id="KW-1185">Reference proteome</keyword>
<feature type="compositionally biased region" description="Polar residues" evidence="1">
    <location>
        <begin position="40"/>
        <end position="51"/>
    </location>
</feature>
<comment type="caution">
    <text evidence="4">The sequence shown here is derived from an EMBL/GenBank/DDBJ whole genome shotgun (WGS) entry which is preliminary data.</text>
</comment>
<feature type="region of interest" description="Disordered" evidence="1">
    <location>
        <begin position="37"/>
        <end position="72"/>
    </location>
</feature>
<dbReference type="GO" id="GO:0016787">
    <property type="term" value="F:hydrolase activity"/>
    <property type="evidence" value="ECO:0007669"/>
    <property type="project" value="UniProtKB-KW"/>
</dbReference>
<evidence type="ECO:0000256" key="2">
    <source>
        <dbReference type="SAM" id="Phobius"/>
    </source>
</evidence>
<feature type="domain" description="Beta-lactamase class A catalytic" evidence="3">
    <location>
        <begin position="178"/>
        <end position="420"/>
    </location>
</feature>
<evidence type="ECO:0000313" key="4">
    <source>
        <dbReference type="EMBL" id="MEA5519593.1"/>
    </source>
</evidence>
<dbReference type="InterPro" id="IPR000871">
    <property type="entry name" value="Beta-lactam_class-A"/>
</dbReference>
<reference evidence="4 5" key="1">
    <citation type="submission" date="2023-12" db="EMBL/GenBank/DDBJ databases">
        <title>Baltic Sea Cyanobacteria.</title>
        <authorList>
            <person name="Delbaje E."/>
            <person name="Fewer D.P."/>
            <person name="Shishido T.K."/>
        </authorList>
    </citation>
    <scope>NUCLEOTIDE SEQUENCE [LARGE SCALE GENOMIC DNA]</scope>
    <source>
        <strain evidence="4 5">CCNP 1315</strain>
    </source>
</reference>
<organism evidence="4 5">
    <name type="scientific">Limnoraphis robusta CCNP1315</name>
    <dbReference type="NCBI Taxonomy" id="3110306"/>
    <lineage>
        <taxon>Bacteria</taxon>
        <taxon>Bacillati</taxon>
        <taxon>Cyanobacteriota</taxon>
        <taxon>Cyanophyceae</taxon>
        <taxon>Oscillatoriophycideae</taxon>
        <taxon>Oscillatoriales</taxon>
        <taxon>Sirenicapillariaceae</taxon>
        <taxon>Limnoraphis</taxon>
    </lineage>
</organism>
<dbReference type="RefSeq" id="WP_323225119.1">
    <property type="nucleotide sequence ID" value="NZ_JAYGHT010000041.1"/>
</dbReference>
<feature type="transmembrane region" description="Helical" evidence="2">
    <location>
        <begin position="74"/>
        <end position="98"/>
    </location>
</feature>
<sequence>MSPKQPQPTDRDPKIVELETQLERAYKTIKKLRKRVAQLDSEQQLKSSSPARQTRQPSKPSSPKRSRSRTQPSVSLLGSISLLALILGGFCAIAKFFFPEWIELTFFRSTPVISSSISQTKTQNISSAKLTPEKRLNSQPVYNVQTEPYLNYSLTLQAIIDQVINQVSQQKLSTSSLSIHLIDLQTQTFAEYRSQTPRFPASITKLFWMVALFAQVEAGIQPPEIINYTSECQTDICKLVQDSDNEAASHILDKLTQTSSQPNSSVENYENWLKKRHSINNFFQKSGYKNIDISQKNYPIPELQMEEPQAWELKMRGNPKNPIRNKITAEQASRLMYEIVTKKAVSSTASSQMMNLLERDLDPTVWKREESNPIQGFLGESLAGLDIRFFSKVGWTSETRFEVAFIQSKSGQVAYILTVFGDGTEYAENWQIFPTISRLVYDQMKALNSQS</sequence>
<dbReference type="EMBL" id="JAYGHT010000041">
    <property type="protein sequence ID" value="MEA5519593.1"/>
    <property type="molecule type" value="Genomic_DNA"/>
</dbReference>
<keyword evidence="4" id="KW-0378">Hydrolase</keyword>
<dbReference type="Gene3D" id="3.40.710.10">
    <property type="entry name" value="DD-peptidase/beta-lactamase superfamily"/>
    <property type="match status" value="1"/>
</dbReference>
<dbReference type="PANTHER" id="PTHR35333:SF3">
    <property type="entry name" value="BETA-LACTAMASE-TYPE TRANSPEPTIDASE FOLD CONTAINING PROTEIN"/>
    <property type="match status" value="1"/>
</dbReference>
<keyword evidence="2" id="KW-0812">Transmembrane</keyword>
<evidence type="ECO:0000313" key="5">
    <source>
        <dbReference type="Proteomes" id="UP001301728"/>
    </source>
</evidence>